<dbReference type="EMBL" id="VDCW01000019">
    <property type="protein sequence ID" value="TNF65865.1"/>
    <property type="molecule type" value="Genomic_DNA"/>
</dbReference>
<reference evidence="2 5" key="1">
    <citation type="submission" date="2016-11" db="EMBL/GenBank/DDBJ databases">
        <title>The potential of Streptococcus salivarius to inhibit the production of volatile sulphur compounds in the oral cavity.</title>
        <authorList>
            <person name="Sun L."/>
            <person name="Li Z."/>
            <person name="Jin D."/>
            <person name="Zhao H."/>
        </authorList>
    </citation>
    <scope>NUCLEOTIDE SEQUENCE [LARGE SCALE GENOMIC DNA]</scope>
    <source>
        <strain evidence="2 5">ICDC2</strain>
    </source>
</reference>
<evidence type="ECO:0000313" key="4">
    <source>
        <dbReference type="Proteomes" id="UP000308186"/>
    </source>
</evidence>
<organism evidence="3 4">
    <name type="scientific">Streptococcus salivarius</name>
    <dbReference type="NCBI Taxonomy" id="1304"/>
    <lineage>
        <taxon>Bacteria</taxon>
        <taxon>Bacillati</taxon>
        <taxon>Bacillota</taxon>
        <taxon>Bacilli</taxon>
        <taxon>Lactobacillales</taxon>
        <taxon>Streptococcaceae</taxon>
        <taxon>Streptococcus</taxon>
    </lineage>
</organism>
<evidence type="ECO:0000313" key="2">
    <source>
        <dbReference type="EMBL" id="QGU81107.1"/>
    </source>
</evidence>
<keyword evidence="1" id="KW-1133">Transmembrane helix</keyword>
<dbReference type="Proteomes" id="UP000422997">
    <property type="component" value="Chromosome"/>
</dbReference>
<protein>
    <submittedName>
        <fullName evidence="3">ABC transporter permease</fullName>
    </submittedName>
</protein>
<proteinExistence type="predicted"/>
<feature type="transmembrane region" description="Helical" evidence="1">
    <location>
        <begin position="18"/>
        <end position="37"/>
    </location>
</feature>
<evidence type="ECO:0000313" key="5">
    <source>
        <dbReference type="Proteomes" id="UP000422997"/>
    </source>
</evidence>
<evidence type="ECO:0000256" key="1">
    <source>
        <dbReference type="SAM" id="Phobius"/>
    </source>
</evidence>
<sequence>MSNYFKADLFKIYKEHRLFLSLGILLTLSILSAFLLRGNEGYTSSVIQLLSQFITLFFIVPANLYFGEDFSNRTINNIIIKQPKRNQVFIYKALSTIFLNIVYVLIAYISSLLVGTLLSETVDFHLALTILTNQIPLFLCITFLCILLFVTLKRIPQAYLIYSLICLLFDNLSHLISSNLLHLNLPSDVFLFQSLQNAESISVLTFILSTVSLILYCFLSYFIFSRKEFK</sequence>
<keyword evidence="1" id="KW-0472">Membrane</keyword>
<dbReference type="Proteomes" id="UP000308186">
    <property type="component" value="Unassembled WGS sequence"/>
</dbReference>
<feature type="transmembrane region" description="Helical" evidence="1">
    <location>
        <begin position="134"/>
        <end position="152"/>
    </location>
</feature>
<dbReference type="RefSeq" id="WP_084870136.1">
    <property type="nucleotide sequence ID" value="NZ_CP018187.1"/>
</dbReference>
<accession>A0AAX2UZ97</accession>
<name>A0AAX2UZ97_STRSL</name>
<evidence type="ECO:0000313" key="3">
    <source>
        <dbReference type="EMBL" id="TNF65865.1"/>
    </source>
</evidence>
<dbReference type="AlphaFoldDB" id="A0AAX2UZ97"/>
<keyword evidence="1" id="KW-0812">Transmembrane</keyword>
<gene>
    <name evidence="2" type="ORF">BSR19_08265</name>
    <name evidence="3" type="ORF">FBF48_10150</name>
</gene>
<reference evidence="3 4" key="2">
    <citation type="submission" date="2019-06" db="EMBL/GenBank/DDBJ databases">
        <title>Genome Announcement To Ensure Probiotic Safety of Streptococcus salivarius UBSS01.</title>
        <authorList>
            <person name="Sulthana A."/>
            <person name="Lakshmi S.G."/>
            <person name="Madempudi R.S."/>
        </authorList>
    </citation>
    <scope>NUCLEOTIDE SEQUENCE [LARGE SCALE GENOMIC DNA]</scope>
    <source>
        <strain evidence="3 4">UBSS01</strain>
    </source>
</reference>
<feature type="transmembrane region" description="Helical" evidence="1">
    <location>
        <begin position="201"/>
        <end position="224"/>
    </location>
</feature>
<feature type="transmembrane region" description="Helical" evidence="1">
    <location>
        <begin position="49"/>
        <end position="67"/>
    </location>
</feature>
<feature type="transmembrane region" description="Helical" evidence="1">
    <location>
        <begin position="88"/>
        <end position="114"/>
    </location>
</feature>
<feature type="transmembrane region" description="Helical" evidence="1">
    <location>
        <begin position="159"/>
        <end position="181"/>
    </location>
</feature>
<dbReference type="EMBL" id="CP018187">
    <property type="protein sequence ID" value="QGU81107.1"/>
    <property type="molecule type" value="Genomic_DNA"/>
</dbReference>